<accession>A0A8J7Y7Y1</accession>
<reference evidence="2 3" key="1">
    <citation type="submission" date="2021-06" db="EMBL/GenBank/DDBJ databases">
        <title>New haloarchaea isolates fom saline soil.</title>
        <authorList>
            <person name="Duran-Viseras A."/>
            <person name="Sanchez-Porro C.S."/>
            <person name="Ventosa A."/>
        </authorList>
    </citation>
    <scope>NUCLEOTIDE SEQUENCE [LARGE SCALE GENOMIC DNA]</scope>
    <source>
        <strain evidence="2 3">JCM 183640</strain>
    </source>
</reference>
<protein>
    <submittedName>
        <fullName evidence="2">Uncharacterized protein</fullName>
    </submittedName>
</protein>
<evidence type="ECO:0000313" key="2">
    <source>
        <dbReference type="EMBL" id="MBV0923701.1"/>
    </source>
</evidence>
<name>A0A8J7Y7Y1_9EURY</name>
<dbReference type="AlphaFoldDB" id="A0A8J7Y7Y1"/>
<keyword evidence="1" id="KW-0812">Transmembrane</keyword>
<sequence length="107" mass="11223">MIENRNGTPVDPVPFLVVSGLGVAVSFSFGPIYVMEFGASLPFSLSVAGLVALGTAAAAYHRYVWMARPELRGEVPADVRLGRLLYGMVVGFFVVVALALPLVAGGL</sequence>
<feature type="transmembrane region" description="Helical" evidence="1">
    <location>
        <begin position="12"/>
        <end position="35"/>
    </location>
</feature>
<dbReference type="OrthoDB" id="187492at2157"/>
<proteinExistence type="predicted"/>
<dbReference type="Proteomes" id="UP000766550">
    <property type="component" value="Unassembled WGS sequence"/>
</dbReference>
<keyword evidence="1" id="KW-0472">Membrane</keyword>
<dbReference type="RefSeq" id="WP_162316811.1">
    <property type="nucleotide sequence ID" value="NZ_JAHQXF010000001.1"/>
</dbReference>
<feature type="transmembrane region" description="Helical" evidence="1">
    <location>
        <begin position="41"/>
        <end position="63"/>
    </location>
</feature>
<feature type="transmembrane region" description="Helical" evidence="1">
    <location>
        <begin position="84"/>
        <end position="104"/>
    </location>
</feature>
<evidence type="ECO:0000313" key="3">
    <source>
        <dbReference type="Proteomes" id="UP000766550"/>
    </source>
</evidence>
<gene>
    <name evidence="2" type="ORF">KTS45_05750</name>
</gene>
<comment type="caution">
    <text evidence="2">The sequence shown here is derived from an EMBL/GenBank/DDBJ whole genome shotgun (WGS) entry which is preliminary data.</text>
</comment>
<dbReference type="EMBL" id="JAHQXF010000001">
    <property type="protein sequence ID" value="MBV0923701.1"/>
    <property type="molecule type" value="Genomic_DNA"/>
</dbReference>
<organism evidence="2 3">
    <name type="scientific">Haloarcula limicola</name>
    <dbReference type="NCBI Taxonomy" id="1429915"/>
    <lineage>
        <taxon>Archaea</taxon>
        <taxon>Methanobacteriati</taxon>
        <taxon>Methanobacteriota</taxon>
        <taxon>Stenosarchaea group</taxon>
        <taxon>Halobacteria</taxon>
        <taxon>Halobacteriales</taxon>
        <taxon>Haloarculaceae</taxon>
        <taxon>Haloarcula</taxon>
    </lineage>
</organism>
<keyword evidence="1" id="KW-1133">Transmembrane helix</keyword>
<evidence type="ECO:0000256" key="1">
    <source>
        <dbReference type="SAM" id="Phobius"/>
    </source>
</evidence>
<keyword evidence="3" id="KW-1185">Reference proteome</keyword>